<name>A0A2S7XMX2_9GAMM</name>
<comment type="caution">
    <text evidence="12">The sequence shown here is derived from an EMBL/GenBank/DDBJ whole genome shotgun (WGS) entry which is preliminary data.</text>
</comment>
<evidence type="ECO:0000256" key="1">
    <source>
        <dbReference type="ARBA" id="ARBA00001947"/>
    </source>
</evidence>
<accession>A0A2S7XMX2</accession>
<evidence type="ECO:0000313" key="13">
    <source>
        <dbReference type="Proteomes" id="UP000239936"/>
    </source>
</evidence>
<sequence>MKKTTLISLTLLAGSGFAFAGHGAHWDYSGAEGPEHWGELDSHFSTCQNGKAQTPIDLTHMVDQQLPPIDFHYRPDGDDEINNGHTIQINYEMGSSITLDGHEYMLKQYHFHTPSENHIGGKEFPMEAHLVHVDAEGHLAVIAVMFQEGAENLALTVPWSAMPAHVDEETHLTTRASAEALLPQDRNYYRFTGSLTTPPCTEGVTWLVMKHPVTASAAQIHQFAQVMGHPNNRPIQPLNARIIFE</sequence>
<dbReference type="InterPro" id="IPR023561">
    <property type="entry name" value="Carbonic_anhydrase_a-class"/>
</dbReference>
<dbReference type="SMART" id="SM01057">
    <property type="entry name" value="Carb_anhydrase"/>
    <property type="match status" value="1"/>
</dbReference>
<evidence type="ECO:0000256" key="5">
    <source>
        <dbReference type="ARBA" id="ARBA00014628"/>
    </source>
</evidence>
<organism evidence="12 13">
    <name type="scientific">Chromatium okenii</name>
    <dbReference type="NCBI Taxonomy" id="61644"/>
    <lineage>
        <taxon>Bacteria</taxon>
        <taxon>Pseudomonadati</taxon>
        <taxon>Pseudomonadota</taxon>
        <taxon>Gammaproteobacteria</taxon>
        <taxon>Chromatiales</taxon>
        <taxon>Chromatiaceae</taxon>
        <taxon>Chromatium</taxon>
    </lineage>
</organism>
<dbReference type="OrthoDB" id="5327615at2"/>
<evidence type="ECO:0000256" key="2">
    <source>
        <dbReference type="ARBA" id="ARBA00002904"/>
    </source>
</evidence>
<dbReference type="InterPro" id="IPR018338">
    <property type="entry name" value="Carbonic_anhydrase_a-class_CS"/>
</dbReference>
<evidence type="ECO:0000313" key="12">
    <source>
        <dbReference type="EMBL" id="PQJ95080.1"/>
    </source>
</evidence>
<keyword evidence="13" id="KW-1185">Reference proteome</keyword>
<dbReference type="EC" id="4.2.1.1" evidence="4 10"/>
<keyword evidence="10" id="KW-0732">Signal</keyword>
<dbReference type="PROSITE" id="PS51144">
    <property type="entry name" value="ALPHA_CA_2"/>
    <property type="match status" value="1"/>
</dbReference>
<gene>
    <name evidence="12" type="ORF">CXB77_12230</name>
</gene>
<feature type="signal peptide" evidence="10">
    <location>
        <begin position="1"/>
        <end position="20"/>
    </location>
</feature>
<dbReference type="Proteomes" id="UP000239936">
    <property type="component" value="Unassembled WGS sequence"/>
</dbReference>
<comment type="cofactor">
    <cofactor evidence="1 10">
        <name>Zn(2+)</name>
        <dbReference type="ChEBI" id="CHEBI:29105"/>
    </cofactor>
</comment>
<dbReference type="SUPFAM" id="SSF51069">
    <property type="entry name" value="Carbonic anhydrase"/>
    <property type="match status" value="1"/>
</dbReference>
<keyword evidence="6 10" id="KW-0479">Metal-binding</keyword>
<dbReference type="InterPro" id="IPR041891">
    <property type="entry name" value="Alpha_CA_prokaryot-like"/>
</dbReference>
<dbReference type="InterPro" id="IPR036398">
    <property type="entry name" value="CA_dom_sf"/>
</dbReference>
<dbReference type="EMBL" id="PPGH01000037">
    <property type="protein sequence ID" value="PQJ95080.1"/>
    <property type="molecule type" value="Genomic_DNA"/>
</dbReference>
<proteinExistence type="inferred from homology"/>
<dbReference type="CDD" id="cd03124">
    <property type="entry name" value="alpha_CA_prokaryotic_like"/>
    <property type="match status" value="1"/>
</dbReference>
<dbReference type="GO" id="GO:0008270">
    <property type="term" value="F:zinc ion binding"/>
    <property type="evidence" value="ECO:0007669"/>
    <property type="project" value="UniProtKB-UniRule"/>
</dbReference>
<evidence type="ECO:0000256" key="8">
    <source>
        <dbReference type="ARBA" id="ARBA00023239"/>
    </source>
</evidence>
<reference evidence="12 13" key="1">
    <citation type="submission" date="2018-01" db="EMBL/GenBank/DDBJ databases">
        <title>The complete genome sequence of Chromatium okenii LaCa, a purple sulfur bacterium with a turbulent life.</title>
        <authorList>
            <person name="Luedin S.M."/>
            <person name="Liechti N."/>
            <person name="Storelli N."/>
            <person name="Danza F."/>
            <person name="Wittwer M."/>
            <person name="Pothier J.F."/>
            <person name="Tonolla M.A."/>
        </authorList>
    </citation>
    <scope>NUCLEOTIDE SEQUENCE [LARGE SCALE GENOMIC DNA]</scope>
    <source>
        <strain evidence="12 13">LaCa</strain>
    </source>
</reference>
<dbReference type="InterPro" id="IPR001148">
    <property type="entry name" value="CA_dom"/>
</dbReference>
<dbReference type="PANTHER" id="PTHR18952:SF265">
    <property type="entry name" value="CARBONIC ANHYDRASE"/>
    <property type="match status" value="1"/>
</dbReference>
<keyword evidence="8 10" id="KW-0456">Lyase</keyword>
<dbReference type="Gene3D" id="3.10.200.10">
    <property type="entry name" value="Alpha carbonic anhydrase"/>
    <property type="match status" value="1"/>
</dbReference>
<evidence type="ECO:0000256" key="10">
    <source>
        <dbReference type="RuleBase" id="RU367011"/>
    </source>
</evidence>
<evidence type="ECO:0000256" key="4">
    <source>
        <dbReference type="ARBA" id="ARBA00012925"/>
    </source>
</evidence>
<feature type="domain" description="Alpha-carbonic anhydrase" evidence="11">
    <location>
        <begin position="24"/>
        <end position="245"/>
    </location>
</feature>
<comment type="function">
    <text evidence="2 10">Reversible hydration of carbon dioxide.</text>
</comment>
<evidence type="ECO:0000256" key="7">
    <source>
        <dbReference type="ARBA" id="ARBA00022833"/>
    </source>
</evidence>
<protein>
    <recommendedName>
        <fullName evidence="5 10">Carbonic anhydrase</fullName>
        <ecNumber evidence="4 10">4.2.1.1</ecNumber>
    </recommendedName>
</protein>
<dbReference type="Pfam" id="PF00194">
    <property type="entry name" value="Carb_anhydrase"/>
    <property type="match status" value="1"/>
</dbReference>
<evidence type="ECO:0000256" key="6">
    <source>
        <dbReference type="ARBA" id="ARBA00022723"/>
    </source>
</evidence>
<feature type="chain" id="PRO_5025090029" description="Carbonic anhydrase" evidence="10">
    <location>
        <begin position="21"/>
        <end position="245"/>
    </location>
</feature>
<evidence type="ECO:0000259" key="11">
    <source>
        <dbReference type="PROSITE" id="PS51144"/>
    </source>
</evidence>
<keyword evidence="7 10" id="KW-0862">Zinc</keyword>
<evidence type="ECO:0000256" key="3">
    <source>
        <dbReference type="ARBA" id="ARBA00010718"/>
    </source>
</evidence>
<dbReference type="RefSeq" id="WP_105074136.1">
    <property type="nucleotide sequence ID" value="NZ_PPGH01000037.1"/>
</dbReference>
<dbReference type="PROSITE" id="PS00162">
    <property type="entry name" value="ALPHA_CA_1"/>
    <property type="match status" value="1"/>
</dbReference>
<dbReference type="GO" id="GO:0004089">
    <property type="term" value="F:carbonate dehydratase activity"/>
    <property type="evidence" value="ECO:0007669"/>
    <property type="project" value="UniProtKB-UniRule"/>
</dbReference>
<dbReference type="AlphaFoldDB" id="A0A2S7XMX2"/>
<comment type="catalytic activity">
    <reaction evidence="9 10">
        <text>hydrogencarbonate + H(+) = CO2 + H2O</text>
        <dbReference type="Rhea" id="RHEA:10748"/>
        <dbReference type="ChEBI" id="CHEBI:15377"/>
        <dbReference type="ChEBI" id="CHEBI:15378"/>
        <dbReference type="ChEBI" id="CHEBI:16526"/>
        <dbReference type="ChEBI" id="CHEBI:17544"/>
        <dbReference type="EC" id="4.2.1.1"/>
    </reaction>
</comment>
<comment type="similarity">
    <text evidence="3 10">Belongs to the alpha-carbonic anhydrase family.</text>
</comment>
<dbReference type="PANTHER" id="PTHR18952">
    <property type="entry name" value="CARBONIC ANHYDRASE"/>
    <property type="match status" value="1"/>
</dbReference>
<evidence type="ECO:0000256" key="9">
    <source>
        <dbReference type="ARBA" id="ARBA00048348"/>
    </source>
</evidence>